<evidence type="ECO:0000256" key="1">
    <source>
        <dbReference type="ARBA" id="ARBA00023015"/>
    </source>
</evidence>
<dbReference type="PRINTS" id="PR00598">
    <property type="entry name" value="HTHMARR"/>
</dbReference>
<accession>A0ABW5XJX0</accession>
<keyword evidence="1" id="KW-0805">Transcription regulation</keyword>
<dbReference type="PANTHER" id="PTHR39515">
    <property type="entry name" value="CONSERVED PROTEIN"/>
    <property type="match status" value="1"/>
</dbReference>
<keyword evidence="7" id="KW-1185">Reference proteome</keyword>
<organism evidence="6 7">
    <name type="scientific">Populibacterium corticicola</name>
    <dbReference type="NCBI Taxonomy" id="1812826"/>
    <lineage>
        <taxon>Bacteria</taxon>
        <taxon>Bacillati</taxon>
        <taxon>Actinomycetota</taxon>
        <taxon>Actinomycetes</taxon>
        <taxon>Micrococcales</taxon>
        <taxon>Jonesiaceae</taxon>
        <taxon>Populibacterium</taxon>
    </lineage>
</organism>
<proteinExistence type="predicted"/>
<keyword evidence="2" id="KW-0238">DNA-binding</keyword>
<comment type="caution">
    <text evidence="6">The sequence shown here is derived from an EMBL/GenBank/DDBJ whole genome shotgun (WGS) entry which is preliminary data.</text>
</comment>
<dbReference type="InterPro" id="IPR052526">
    <property type="entry name" value="HTH-type_Bedaq_tolerance"/>
</dbReference>
<evidence type="ECO:0000256" key="4">
    <source>
        <dbReference type="SAM" id="MobiDB-lite"/>
    </source>
</evidence>
<dbReference type="InterPro" id="IPR036390">
    <property type="entry name" value="WH_DNA-bd_sf"/>
</dbReference>
<dbReference type="EMBL" id="JBHUOP010000008">
    <property type="protein sequence ID" value="MFD2841694.1"/>
    <property type="molecule type" value="Genomic_DNA"/>
</dbReference>
<dbReference type="Proteomes" id="UP001597391">
    <property type="component" value="Unassembled WGS sequence"/>
</dbReference>
<evidence type="ECO:0000256" key="2">
    <source>
        <dbReference type="ARBA" id="ARBA00023125"/>
    </source>
</evidence>
<dbReference type="InterPro" id="IPR023187">
    <property type="entry name" value="Tscrpt_reg_MarR-type_CS"/>
</dbReference>
<protein>
    <submittedName>
        <fullName evidence="6">MarR family winged helix-turn-helix transcriptional regulator</fullName>
    </submittedName>
</protein>
<dbReference type="SUPFAM" id="SSF46785">
    <property type="entry name" value="Winged helix' DNA-binding domain"/>
    <property type="match status" value="1"/>
</dbReference>
<dbReference type="PANTHER" id="PTHR39515:SF2">
    <property type="entry name" value="HTH-TYPE TRANSCRIPTIONAL REGULATOR RV0880"/>
    <property type="match status" value="1"/>
</dbReference>
<gene>
    <name evidence="6" type="ORF">ACFSYH_14095</name>
</gene>
<evidence type="ECO:0000259" key="5">
    <source>
        <dbReference type="PROSITE" id="PS50995"/>
    </source>
</evidence>
<dbReference type="Pfam" id="PF01047">
    <property type="entry name" value="MarR"/>
    <property type="match status" value="1"/>
</dbReference>
<evidence type="ECO:0000313" key="7">
    <source>
        <dbReference type="Proteomes" id="UP001597391"/>
    </source>
</evidence>
<dbReference type="Gene3D" id="1.10.10.10">
    <property type="entry name" value="Winged helix-like DNA-binding domain superfamily/Winged helix DNA-binding domain"/>
    <property type="match status" value="1"/>
</dbReference>
<dbReference type="PROSITE" id="PS50995">
    <property type="entry name" value="HTH_MARR_2"/>
    <property type="match status" value="1"/>
</dbReference>
<dbReference type="PROSITE" id="PS01117">
    <property type="entry name" value="HTH_MARR_1"/>
    <property type="match status" value="1"/>
</dbReference>
<dbReference type="InterPro" id="IPR036388">
    <property type="entry name" value="WH-like_DNA-bd_sf"/>
</dbReference>
<keyword evidence="3" id="KW-0804">Transcription</keyword>
<reference evidence="7" key="1">
    <citation type="journal article" date="2019" name="Int. J. Syst. Evol. Microbiol.">
        <title>The Global Catalogue of Microorganisms (GCM) 10K type strain sequencing project: providing services to taxonomists for standard genome sequencing and annotation.</title>
        <authorList>
            <consortium name="The Broad Institute Genomics Platform"/>
            <consortium name="The Broad Institute Genome Sequencing Center for Infectious Disease"/>
            <person name="Wu L."/>
            <person name="Ma J."/>
        </authorList>
    </citation>
    <scope>NUCLEOTIDE SEQUENCE [LARGE SCALE GENOMIC DNA]</scope>
    <source>
        <strain evidence="7">KCTC 33576</strain>
    </source>
</reference>
<dbReference type="InterPro" id="IPR000835">
    <property type="entry name" value="HTH_MarR-typ"/>
</dbReference>
<feature type="region of interest" description="Disordered" evidence="4">
    <location>
        <begin position="94"/>
        <end position="116"/>
    </location>
</feature>
<sequence>MSQPDQPSPSQCRPGTLAGEVRIAANRVVRRLRSQRGEADLPEHLFIVLTALNKFGPMTPGALAELEGVRPPSMTRTVNALAELGFVTKEAGEQDKRQVTVRLTPEGHNEIKETRRRRDAWLTKQLGTLSPDERQILAQASELLKRIAGQ</sequence>
<dbReference type="RefSeq" id="WP_377467973.1">
    <property type="nucleotide sequence ID" value="NZ_JBHUOP010000008.1"/>
</dbReference>
<evidence type="ECO:0000256" key="3">
    <source>
        <dbReference type="ARBA" id="ARBA00023163"/>
    </source>
</evidence>
<evidence type="ECO:0000313" key="6">
    <source>
        <dbReference type="EMBL" id="MFD2841694.1"/>
    </source>
</evidence>
<feature type="domain" description="HTH marR-type" evidence="5">
    <location>
        <begin position="14"/>
        <end position="149"/>
    </location>
</feature>
<dbReference type="SMART" id="SM00347">
    <property type="entry name" value="HTH_MARR"/>
    <property type="match status" value="1"/>
</dbReference>
<name>A0ABW5XJX0_9MICO</name>